<feature type="non-terminal residue" evidence="2">
    <location>
        <position position="1"/>
    </location>
</feature>
<accession>A0A060C8Y1</accession>
<dbReference type="GO" id="GO:0016787">
    <property type="term" value="F:hydrolase activity"/>
    <property type="evidence" value="ECO:0007669"/>
    <property type="project" value="UniProtKB-KW"/>
</dbReference>
<name>A0A060C8Y1_9PSED</name>
<dbReference type="InterPro" id="IPR029058">
    <property type="entry name" value="AB_hydrolase_fold"/>
</dbReference>
<dbReference type="Gene3D" id="3.40.50.1820">
    <property type="entry name" value="alpha/beta hydrolase"/>
    <property type="match status" value="1"/>
</dbReference>
<proteinExistence type="predicted"/>
<dbReference type="SUPFAM" id="SSF53474">
    <property type="entry name" value="alpha/beta-Hydrolases"/>
    <property type="match status" value="1"/>
</dbReference>
<protein>
    <submittedName>
        <fullName evidence="2">Abhydrolase_3</fullName>
    </submittedName>
</protein>
<evidence type="ECO:0000259" key="1">
    <source>
        <dbReference type="Pfam" id="PF07859"/>
    </source>
</evidence>
<dbReference type="InterPro" id="IPR050466">
    <property type="entry name" value="Carboxylest/Gibb_receptor"/>
</dbReference>
<dbReference type="EMBL" id="KF124373">
    <property type="protein sequence ID" value="AIA91689.1"/>
    <property type="molecule type" value="Genomic_DNA"/>
</dbReference>
<reference evidence="2" key="1">
    <citation type="journal article" date="2013" name="Environ. Microbiol.">
        <title>Seasonally variable intestinal metagenomes of the red palm weevil (Rhynchophorus ferrugineus).</title>
        <authorList>
            <person name="Jia S."/>
            <person name="Zhang X."/>
            <person name="Zhang G."/>
            <person name="Yin A."/>
            <person name="Zhang S."/>
            <person name="Li F."/>
            <person name="Wang L."/>
            <person name="Zhao D."/>
            <person name="Yun Q."/>
            <person name="Tala"/>
            <person name="Wang J."/>
            <person name="Sun G."/>
            <person name="Baabdullah M."/>
            <person name="Yu X."/>
            <person name="Hu S."/>
            <person name="Al-Mssallem I.S."/>
            <person name="Yu J."/>
        </authorList>
    </citation>
    <scope>NUCLEOTIDE SEQUENCE</scope>
</reference>
<dbReference type="Pfam" id="PF07859">
    <property type="entry name" value="Abhydrolase_3"/>
    <property type="match status" value="1"/>
</dbReference>
<sequence length="78" mass="8168">LESHDDVCAEIAAALGVGVVSVDYRLGPEHPHPAAYDDVATVARALSGPVLLCGDSAGRRFARRWPAPFRAAVSPGRC</sequence>
<keyword evidence="2" id="KW-0378">Hydrolase</keyword>
<feature type="domain" description="Alpha/beta hydrolase fold-3" evidence="1">
    <location>
        <begin position="2"/>
        <end position="59"/>
    </location>
</feature>
<organism evidence="2">
    <name type="scientific">uncultured Pseudomonas sp</name>
    <dbReference type="NCBI Taxonomy" id="114707"/>
    <lineage>
        <taxon>Bacteria</taxon>
        <taxon>Pseudomonadati</taxon>
        <taxon>Pseudomonadota</taxon>
        <taxon>Gammaproteobacteria</taxon>
        <taxon>Pseudomonadales</taxon>
        <taxon>Pseudomonadaceae</taxon>
        <taxon>Pseudomonas</taxon>
        <taxon>environmental samples</taxon>
    </lineage>
</organism>
<dbReference type="PANTHER" id="PTHR23024:SF24">
    <property type="entry name" value="ALPHA_BETA HYDROLASE FOLD-3 DOMAIN-CONTAINING PROTEIN"/>
    <property type="match status" value="1"/>
</dbReference>
<dbReference type="AlphaFoldDB" id="A0A060C8Y1"/>
<evidence type="ECO:0000313" key="2">
    <source>
        <dbReference type="EMBL" id="AIA91689.1"/>
    </source>
</evidence>
<dbReference type="InterPro" id="IPR013094">
    <property type="entry name" value="AB_hydrolase_3"/>
</dbReference>
<dbReference type="PANTHER" id="PTHR23024">
    <property type="entry name" value="ARYLACETAMIDE DEACETYLASE"/>
    <property type="match status" value="1"/>
</dbReference>